<keyword evidence="2 5" id="KW-0812">Transmembrane</keyword>
<accession>A0A0W4ZHN3</accession>
<dbReference type="GO" id="GO:0017022">
    <property type="term" value="F:myosin binding"/>
    <property type="evidence" value="ECO:0007669"/>
    <property type="project" value="InterPro"/>
</dbReference>
<proteinExistence type="predicted"/>
<evidence type="ECO:0000256" key="5">
    <source>
        <dbReference type="SAM" id="Phobius"/>
    </source>
</evidence>
<evidence type="ECO:0000256" key="3">
    <source>
        <dbReference type="ARBA" id="ARBA00022989"/>
    </source>
</evidence>
<dbReference type="VEuPathDB" id="FungiDB:T551_02849"/>
<dbReference type="Proteomes" id="UP000053447">
    <property type="component" value="Unassembled WGS sequence"/>
</dbReference>
<keyword evidence="4 5" id="KW-0472">Membrane</keyword>
<evidence type="ECO:0000256" key="1">
    <source>
        <dbReference type="ARBA" id="ARBA00004308"/>
    </source>
</evidence>
<feature type="domain" description="Myosin-binding" evidence="6">
    <location>
        <begin position="148"/>
        <end position="427"/>
    </location>
</feature>
<dbReference type="STRING" id="1408657.A0A0W4ZHN3"/>
<dbReference type="EMBL" id="LFWA01000013">
    <property type="protein sequence ID" value="KTW27882.1"/>
    <property type="molecule type" value="Genomic_DNA"/>
</dbReference>
<dbReference type="OrthoDB" id="21151at2759"/>
<dbReference type="eggNOG" id="ENOG502QSNT">
    <property type="taxonomic scope" value="Eukaryota"/>
</dbReference>
<dbReference type="InterPro" id="IPR026859">
    <property type="entry name" value="Myosin-bd"/>
</dbReference>
<gene>
    <name evidence="7" type="ORF">T551_02849</name>
</gene>
<organism evidence="7 8">
    <name type="scientific">Pneumocystis jirovecii (strain RU7)</name>
    <name type="common">Human pneumocystis pneumonia agent</name>
    <dbReference type="NCBI Taxonomy" id="1408657"/>
    <lineage>
        <taxon>Eukaryota</taxon>
        <taxon>Fungi</taxon>
        <taxon>Dikarya</taxon>
        <taxon>Ascomycota</taxon>
        <taxon>Taphrinomycotina</taxon>
        <taxon>Pneumocystomycetes</taxon>
        <taxon>Pneumocystaceae</taxon>
        <taxon>Pneumocystis</taxon>
    </lineage>
</organism>
<dbReference type="RefSeq" id="XP_018228653.1">
    <property type="nucleotide sequence ID" value="XM_018375112.1"/>
</dbReference>
<comment type="subcellular location">
    <subcellularLocation>
        <location evidence="1">Endomembrane system</location>
    </subcellularLocation>
</comment>
<sequence length="621" mass="72708">MAEAIIFKDTPLGNYLEGNIDVGHGDETENKLKTIFRSYYTFQQQQRNKKKENMRLEMKFFSDKSQVLFFNLYSLFSAFLKTCLSDTEKSMFLERFRYIICTSQLLNENISPSLYHSQQSSINCKKKDSLLLKKMIYHVKHWAVSSGCIVALAFGIKWSFKKDVQQISKKIRYFSVFFSCIVGSLLFYVYYSRIYFKNIQKQAIFFMKRFVDTSQRFDITVNKTLALIQEVELVSRGYLLSLPLPPITKIETNSQDRRCKMLRLLLSTLLSQILSSYNYSFSLLRTFYSKREFDTLQIMYNLPHSQDFDSLPSYFQGDDSNGLPYLKALFYTIHEKRRQCLVSLLSMPVSSLENISSWKAVIGQLKSLSCMMDNFHDEIEKTFENNERILELSIPKAKVHEKSIEWNNHARNINMLFQILRRFQAKLYILKEESNCLIQDDFNINIKNELLRYYDSLKDDLKILMEKWESGRDYLSKIPIKSDMLAQDNIHSDLQVSDDSDFGIHDSDESDSNKSLDEIKNVKALSEITNDWDVSTSNPQYLSSEGAFLNANEKEVIFEAVSDKSELAPRLQKLNKTEKIRKVKKDKHSKMKKDKELGIKVVSELKDVLEKRRIKISNNEN</sequence>
<keyword evidence="8" id="KW-1185">Reference proteome</keyword>
<evidence type="ECO:0000256" key="2">
    <source>
        <dbReference type="ARBA" id="ARBA00022692"/>
    </source>
</evidence>
<dbReference type="AlphaFoldDB" id="A0A0W4ZHN3"/>
<dbReference type="GO" id="GO:0012505">
    <property type="term" value="C:endomembrane system"/>
    <property type="evidence" value="ECO:0007669"/>
    <property type="project" value="UniProtKB-SubCell"/>
</dbReference>
<reference evidence="8" key="1">
    <citation type="journal article" date="2016" name="Nat. Commun.">
        <title>Genome analysis of three Pneumocystis species reveals adaptation mechanisms to life exclusively in mammalian hosts.</title>
        <authorList>
            <person name="Ma L."/>
            <person name="Chen Z."/>
            <person name="Huang D.W."/>
            <person name="Kutty G."/>
            <person name="Ishihara M."/>
            <person name="Wang H."/>
            <person name="Abouelleil A."/>
            <person name="Bishop L."/>
            <person name="Davey E."/>
            <person name="Deng R."/>
            <person name="Deng X."/>
            <person name="Fan L."/>
            <person name="Fantoni G."/>
            <person name="Fitzgerald M."/>
            <person name="Gogineni E."/>
            <person name="Goldberg J.M."/>
            <person name="Handley G."/>
            <person name="Hu X."/>
            <person name="Huber C."/>
            <person name="Jiao X."/>
            <person name="Jones K."/>
            <person name="Levin J.Z."/>
            <person name="Liu Y."/>
            <person name="Macdonald P."/>
            <person name="Melnikov A."/>
            <person name="Raley C."/>
            <person name="Sassi M."/>
            <person name="Sherman B.T."/>
            <person name="Song X."/>
            <person name="Sykes S."/>
            <person name="Tran B."/>
            <person name="Walsh L."/>
            <person name="Xia Y."/>
            <person name="Yang J."/>
            <person name="Young S."/>
            <person name="Zeng Q."/>
            <person name="Zheng X."/>
            <person name="Stephens R."/>
            <person name="Nusbaum C."/>
            <person name="Birren B.W."/>
            <person name="Azadi P."/>
            <person name="Lempicki R.A."/>
            <person name="Cuomo C.A."/>
            <person name="Kovacs J.A."/>
        </authorList>
    </citation>
    <scope>NUCLEOTIDE SEQUENCE [LARGE SCALE GENOMIC DNA]</scope>
    <source>
        <strain evidence="8">RU7</strain>
    </source>
</reference>
<evidence type="ECO:0000313" key="7">
    <source>
        <dbReference type="EMBL" id="KTW27882.1"/>
    </source>
</evidence>
<feature type="transmembrane region" description="Helical" evidence="5">
    <location>
        <begin position="172"/>
        <end position="191"/>
    </location>
</feature>
<dbReference type="GeneID" id="28941367"/>
<comment type="caution">
    <text evidence="7">The sequence shown here is derived from an EMBL/GenBank/DDBJ whole genome shotgun (WGS) entry which is preliminary data.</text>
</comment>
<evidence type="ECO:0000256" key="4">
    <source>
        <dbReference type="ARBA" id="ARBA00023136"/>
    </source>
</evidence>
<protein>
    <recommendedName>
        <fullName evidence="6">Myosin-binding domain-containing protein</fullName>
    </recommendedName>
</protein>
<evidence type="ECO:0000313" key="8">
    <source>
        <dbReference type="Proteomes" id="UP000053447"/>
    </source>
</evidence>
<dbReference type="Pfam" id="PF12632">
    <property type="entry name" value="Vezatin"/>
    <property type="match status" value="1"/>
</dbReference>
<name>A0A0W4ZHN3_PNEJ7</name>
<keyword evidence="3 5" id="KW-1133">Transmembrane helix</keyword>
<evidence type="ECO:0000259" key="6">
    <source>
        <dbReference type="Pfam" id="PF12632"/>
    </source>
</evidence>
<feature type="transmembrane region" description="Helical" evidence="5">
    <location>
        <begin position="142"/>
        <end position="160"/>
    </location>
</feature>